<reference evidence="6" key="1">
    <citation type="journal article" date="2013" name="Nature">
        <title>Draft genome of the wheat A-genome progenitor Triticum urartu.</title>
        <authorList>
            <person name="Ling H.Q."/>
            <person name="Zhao S."/>
            <person name="Liu D."/>
            <person name="Wang J."/>
            <person name="Sun H."/>
            <person name="Zhang C."/>
            <person name="Fan H."/>
            <person name="Li D."/>
            <person name="Dong L."/>
            <person name="Tao Y."/>
            <person name="Gao C."/>
            <person name="Wu H."/>
            <person name="Li Y."/>
            <person name="Cui Y."/>
            <person name="Guo X."/>
            <person name="Zheng S."/>
            <person name="Wang B."/>
            <person name="Yu K."/>
            <person name="Liang Q."/>
            <person name="Yang W."/>
            <person name="Lou X."/>
            <person name="Chen J."/>
            <person name="Feng M."/>
            <person name="Jian J."/>
            <person name="Zhang X."/>
            <person name="Luo G."/>
            <person name="Jiang Y."/>
            <person name="Liu J."/>
            <person name="Wang Z."/>
            <person name="Sha Y."/>
            <person name="Zhang B."/>
            <person name="Wu H."/>
            <person name="Tang D."/>
            <person name="Shen Q."/>
            <person name="Xue P."/>
            <person name="Zou S."/>
            <person name="Wang X."/>
            <person name="Liu X."/>
            <person name="Wang F."/>
            <person name="Yang Y."/>
            <person name="An X."/>
            <person name="Dong Z."/>
            <person name="Zhang K."/>
            <person name="Zhang X."/>
            <person name="Luo M.C."/>
            <person name="Dvorak J."/>
            <person name="Tong Y."/>
            <person name="Wang J."/>
            <person name="Yang H."/>
            <person name="Li Z."/>
            <person name="Wang D."/>
            <person name="Zhang A."/>
            <person name="Wang J."/>
        </authorList>
    </citation>
    <scope>NUCLEOTIDE SEQUENCE</scope>
</reference>
<dbReference type="InterPro" id="IPR027417">
    <property type="entry name" value="P-loop_NTPase"/>
</dbReference>
<dbReference type="SUPFAM" id="SSF52540">
    <property type="entry name" value="P-loop containing nucleoside triphosphate hydrolases"/>
    <property type="match status" value="1"/>
</dbReference>
<gene>
    <name evidence="6" type="ORF">TRIUR3_00773</name>
</gene>
<dbReference type="InterPro" id="IPR036388">
    <property type="entry name" value="WH-like_DNA-bd_sf"/>
</dbReference>
<dbReference type="InterPro" id="IPR002182">
    <property type="entry name" value="NB-ARC"/>
</dbReference>
<dbReference type="PANTHER" id="PTHR36766:SF64">
    <property type="entry name" value="OS12G0206100 PROTEIN"/>
    <property type="match status" value="1"/>
</dbReference>
<evidence type="ECO:0000256" key="3">
    <source>
        <dbReference type="ARBA" id="ARBA00022821"/>
    </source>
</evidence>
<keyword evidence="3" id="KW-0611">Plant defense</keyword>
<name>M8A7K4_TRIUA</name>
<dbReference type="Gene3D" id="1.10.10.10">
    <property type="entry name" value="Winged helix-like DNA-binding domain superfamily/Winged helix DNA-binding domain"/>
    <property type="match status" value="1"/>
</dbReference>
<dbReference type="GO" id="GO:0006952">
    <property type="term" value="P:defense response"/>
    <property type="evidence" value="ECO:0007669"/>
    <property type="project" value="UniProtKB-KW"/>
</dbReference>
<sequence length="1253" mass="140875">MGTAAAGWLVGKVLNMLSDDLVAAYMDSKELGLNSEKIKGDLMRTHGLLQAAQARGMGDNDGLRELVQALNAKPHEAEDTLDELHYFIIQDQLDGTQYAVPDLGDGLSGLLQHGCHAVRHTIGNCLAYFSCSCVHGGAGAAAAENPSSSTIPGNGNDAPLERLTFDRVAMSNKIKSVIQEMHSLCAPIAELLQIDPDHINTPNVTIKRPITSSVIAQVTLYGRTTIFEKTRKDIIGGTYQNKTLSVLPIVGPGGIGKTTFTQHLYKDNSIQEHFDVRVWVSVPTHFDVLKISQQILSCIEGSNTANQTTSLDHLQKSIAQRLQSKRFLIVFDDMWKCNIHDWDNLLAPFKEEVLSKGNMVLVTTRIPTIANIVKTTHAVALKGLEPAEFFRLFEDLIYFGTEPEDYRDDLTHIARKISEKLKGSPLAAKTVGRLLKRDISLEHWVGVLEHNEWQKEQNEHDIMPSLRISYHNLPLHLKRCFSYFALFPGDYKFKNLEITYFWISIGVINKEEKYVEEFVDNGFLVKETDGSEDHYYVLHDLLHQLSQSISSQECLNIYSSESFRSDVIPRSIRYISITMGNSCDANFRREMFDLKSKIDIVNLRALMIFGKYGRVIHETLEDAFKEVGRLRVLFIEFKTLETWPHNFSKLIHLRCLKISTSLFISQVSLPITLCRFYHLKLLDLIGWHGSVRLPKDFSRLISLRQLFAENELHSNVTMVGKMKYLKELKQFYVKKESVGYELSELGKLTDLGGELNIYNLEKVATKEEAIEAKIVLKKDLKKLHLVWGTNQHNLESDVLDGLEPHCNLGALGIIDHGGSTGPRWLCHDIRMVMLTSLHLEGISWVTLPLFGLLLHLTSLTLSRISRLSQIRPGLCGVTDKSFMQLKQIILHSLPEFIEWVGVPNAHSFSKLEYIHCSSCPNLCVLPFLQEGPNVSYNHLAKLEILSCPKLFLPSMPHTSTITDVVVANASSVSTGISWHSGHGLYLTRYGGVLAWHDIIDRLQSVKFVRGSEIQWEQLSKVKCLWNLEIIDDPRFLSIAPLSNLTSLTRLGLLNCENITMDGFNPLITLVNLKELEVYNKDHPRSVAADLLSDLVMASRAKNVFPATGSFFQLEKLEVDSSSAALVAPICTLLAATLQELSFWYDKRVESLTDGEENALQLLTSLQHLSFVECQGLPSLPQRLHDLSSLKKLEVIRCAKIRSLPKEGIPNSLKELVIVDCGPELREQVYTVKQKYPDLQVSLPGQGLPVQLLI</sequence>
<dbReference type="EMBL" id="KD005974">
    <property type="protein sequence ID" value="EMS68442.1"/>
    <property type="molecule type" value="Genomic_DNA"/>
</dbReference>
<evidence type="ECO:0000313" key="6">
    <source>
        <dbReference type="EMBL" id="EMS68442.1"/>
    </source>
</evidence>
<feature type="domain" description="NB-ARC" evidence="4">
    <location>
        <begin position="234"/>
        <end position="395"/>
    </location>
</feature>
<dbReference type="GO" id="GO:0043531">
    <property type="term" value="F:ADP binding"/>
    <property type="evidence" value="ECO:0007669"/>
    <property type="project" value="InterPro"/>
</dbReference>
<dbReference type="Gene3D" id="3.40.50.300">
    <property type="entry name" value="P-loop containing nucleotide triphosphate hydrolases"/>
    <property type="match status" value="1"/>
</dbReference>
<dbReference type="Pfam" id="PF00931">
    <property type="entry name" value="NB-ARC"/>
    <property type="match status" value="1"/>
</dbReference>
<dbReference type="Gene3D" id="1.10.8.430">
    <property type="entry name" value="Helical domain of apoptotic protease-activating factors"/>
    <property type="match status" value="1"/>
</dbReference>
<dbReference type="InterPro" id="IPR042197">
    <property type="entry name" value="Apaf_helical"/>
</dbReference>
<protein>
    <submittedName>
        <fullName evidence="6">Putative disease resistance protein RGA3</fullName>
    </submittedName>
</protein>
<dbReference type="STRING" id="4572.M8A7K4"/>
<keyword evidence="2" id="KW-0677">Repeat</keyword>
<dbReference type="PRINTS" id="PR00364">
    <property type="entry name" value="DISEASERSIST"/>
</dbReference>
<feature type="domain" description="R13L1/DRL21-like LRR repeat region" evidence="5">
    <location>
        <begin position="742"/>
        <end position="863"/>
    </location>
</feature>
<dbReference type="AlphaFoldDB" id="M8A7K4"/>
<proteinExistence type="predicted"/>
<evidence type="ECO:0000259" key="5">
    <source>
        <dbReference type="Pfam" id="PF25019"/>
    </source>
</evidence>
<dbReference type="OrthoDB" id="686389at2759"/>
<evidence type="ECO:0000256" key="2">
    <source>
        <dbReference type="ARBA" id="ARBA00022737"/>
    </source>
</evidence>
<dbReference type="InterPro" id="IPR056789">
    <property type="entry name" value="LRR_R13L1-DRL21"/>
</dbReference>
<accession>M8A7K4</accession>
<dbReference type="Pfam" id="PF25019">
    <property type="entry name" value="LRR_R13L1-DRL21"/>
    <property type="match status" value="1"/>
</dbReference>
<dbReference type="SUPFAM" id="SSF52058">
    <property type="entry name" value="L domain-like"/>
    <property type="match status" value="2"/>
</dbReference>
<dbReference type="PANTHER" id="PTHR36766">
    <property type="entry name" value="PLANT BROAD-SPECTRUM MILDEW RESISTANCE PROTEIN RPW8"/>
    <property type="match status" value="1"/>
</dbReference>
<dbReference type="InterPro" id="IPR032675">
    <property type="entry name" value="LRR_dom_sf"/>
</dbReference>
<evidence type="ECO:0000259" key="4">
    <source>
        <dbReference type="Pfam" id="PF00931"/>
    </source>
</evidence>
<dbReference type="eggNOG" id="KOG4658">
    <property type="taxonomic scope" value="Eukaryota"/>
</dbReference>
<evidence type="ECO:0000256" key="1">
    <source>
        <dbReference type="ARBA" id="ARBA00022614"/>
    </source>
</evidence>
<organism evidence="6">
    <name type="scientific">Triticum urartu</name>
    <name type="common">Red wild einkorn</name>
    <name type="synonym">Crithodium urartu</name>
    <dbReference type="NCBI Taxonomy" id="4572"/>
    <lineage>
        <taxon>Eukaryota</taxon>
        <taxon>Viridiplantae</taxon>
        <taxon>Streptophyta</taxon>
        <taxon>Embryophyta</taxon>
        <taxon>Tracheophyta</taxon>
        <taxon>Spermatophyta</taxon>
        <taxon>Magnoliopsida</taxon>
        <taxon>Liliopsida</taxon>
        <taxon>Poales</taxon>
        <taxon>Poaceae</taxon>
        <taxon>BOP clade</taxon>
        <taxon>Pooideae</taxon>
        <taxon>Triticodae</taxon>
        <taxon>Triticeae</taxon>
        <taxon>Triticinae</taxon>
        <taxon>Triticum</taxon>
    </lineage>
</organism>
<dbReference type="Gene3D" id="3.80.10.10">
    <property type="entry name" value="Ribonuclease Inhibitor"/>
    <property type="match status" value="2"/>
</dbReference>
<dbReference type="OMA" id="LCHDIRM"/>
<keyword evidence="1" id="KW-0433">Leucine-rich repeat</keyword>